<evidence type="ECO:0000256" key="14">
    <source>
        <dbReference type="ARBA" id="ARBA00047503"/>
    </source>
</evidence>
<keyword evidence="4" id="KW-0997">Cell inner membrane</keyword>
<evidence type="ECO:0000256" key="15">
    <source>
        <dbReference type="ARBA" id="ARBA00049201"/>
    </source>
</evidence>
<keyword evidence="7" id="KW-0448">Lipopolysaccharide biosynthesis</keyword>
<dbReference type="Gene3D" id="3.40.50.2000">
    <property type="entry name" value="Glycogen Phosphorylase B"/>
    <property type="match status" value="2"/>
</dbReference>
<evidence type="ECO:0000256" key="8">
    <source>
        <dbReference type="ARBA" id="ARBA00023136"/>
    </source>
</evidence>
<dbReference type="SUPFAM" id="SSF53756">
    <property type="entry name" value="UDP-Glycosyltransferase/glycogen phosphorylase"/>
    <property type="match status" value="1"/>
</dbReference>
<dbReference type="EMBL" id="CP063458">
    <property type="protein sequence ID" value="QOV90040.1"/>
    <property type="molecule type" value="Genomic_DNA"/>
</dbReference>
<evidence type="ECO:0000256" key="6">
    <source>
        <dbReference type="ARBA" id="ARBA00022679"/>
    </source>
</evidence>
<comment type="similarity">
    <text evidence="9">Belongs to the glycosyltransferase 9 family.</text>
</comment>
<keyword evidence="5" id="KW-0328">Glycosyltransferase</keyword>
<keyword evidence="6" id="KW-0808">Transferase</keyword>
<dbReference type="GO" id="GO:0005886">
    <property type="term" value="C:plasma membrane"/>
    <property type="evidence" value="ECO:0007669"/>
    <property type="project" value="UniProtKB-SubCell"/>
</dbReference>
<sequence>MQRIPFQTSPRRVLIVKPSAIGDVVHTLPILKLVKNRWPLAEVSWLVTPACAGILDQHPLLHEVIRFDRKMFGRSWRQPSVLRSLFEFGERLKRRRFDVAIDLQGLFRSGWLTFQTAAPIRIGLSDAREFATLFYTHRITVGRREQHAIERYLSVAEAIGAGRGPVEFPFATTAADEAFVRDRVPAKYALLFPGTNWATKRWPVEKFAALVARLKQRFGLETVVGGAPNEVDLAAKIPTAVNLAGRTTLNQLVALIARSAVVISNDSGPMHIAAALGRPLVAPFGPTNPIRTGPYGRLGSVVKLDLPCSPCYSRHCSHQSCLQWLEIDAVLRVVERELTGSY</sequence>
<dbReference type="InterPro" id="IPR011910">
    <property type="entry name" value="RfaF"/>
</dbReference>
<dbReference type="InterPro" id="IPR051199">
    <property type="entry name" value="LPS_LOS_Heptosyltrfase"/>
</dbReference>
<evidence type="ECO:0000256" key="5">
    <source>
        <dbReference type="ARBA" id="ARBA00022676"/>
    </source>
</evidence>
<gene>
    <name evidence="16" type="primary">waaC</name>
    <name evidence="16" type="ORF">IPV69_01305</name>
</gene>
<comment type="subcellular location">
    <subcellularLocation>
        <location evidence="1">Cell inner membrane</location>
        <topology evidence="1">Peripheral membrane protein</topology>
        <orientation evidence="1">Cytoplasmic side</orientation>
    </subcellularLocation>
</comment>
<organism evidence="16 17">
    <name type="scientific">Humisphaera borealis</name>
    <dbReference type="NCBI Taxonomy" id="2807512"/>
    <lineage>
        <taxon>Bacteria</taxon>
        <taxon>Pseudomonadati</taxon>
        <taxon>Planctomycetota</taxon>
        <taxon>Phycisphaerae</taxon>
        <taxon>Tepidisphaerales</taxon>
        <taxon>Tepidisphaeraceae</taxon>
        <taxon>Humisphaera</taxon>
    </lineage>
</organism>
<accession>A0A7M2WZY6</accession>
<dbReference type="AlphaFoldDB" id="A0A7M2WZY6"/>
<dbReference type="Pfam" id="PF01075">
    <property type="entry name" value="Glyco_transf_9"/>
    <property type="match status" value="1"/>
</dbReference>
<dbReference type="PANTHER" id="PTHR30160">
    <property type="entry name" value="TETRAACYLDISACCHARIDE 4'-KINASE-RELATED"/>
    <property type="match status" value="1"/>
</dbReference>
<proteinExistence type="inferred from homology"/>
<dbReference type="CDD" id="cd03789">
    <property type="entry name" value="GT9_LPS_heptosyltransferase"/>
    <property type="match status" value="1"/>
</dbReference>
<evidence type="ECO:0000256" key="3">
    <source>
        <dbReference type="ARBA" id="ARBA00022475"/>
    </source>
</evidence>
<keyword evidence="3" id="KW-1003">Cell membrane</keyword>
<dbReference type="GO" id="GO:0005829">
    <property type="term" value="C:cytosol"/>
    <property type="evidence" value="ECO:0007669"/>
    <property type="project" value="TreeGrafter"/>
</dbReference>
<name>A0A7M2WZY6_9BACT</name>
<evidence type="ECO:0000256" key="13">
    <source>
        <dbReference type="ARBA" id="ARBA00044330"/>
    </source>
</evidence>
<evidence type="ECO:0000256" key="10">
    <source>
        <dbReference type="ARBA" id="ARBA00044041"/>
    </source>
</evidence>
<dbReference type="NCBIfam" id="TIGR02193">
    <property type="entry name" value="heptsyl_trn_I"/>
    <property type="match status" value="1"/>
</dbReference>
<evidence type="ECO:0000256" key="7">
    <source>
        <dbReference type="ARBA" id="ARBA00022985"/>
    </source>
</evidence>
<evidence type="ECO:0000256" key="2">
    <source>
        <dbReference type="ARBA" id="ARBA00004713"/>
    </source>
</evidence>
<dbReference type="EC" id="2.4.99.24" evidence="11"/>
<dbReference type="RefSeq" id="WP_206293109.1">
    <property type="nucleotide sequence ID" value="NZ_CP063458.1"/>
</dbReference>
<dbReference type="KEGG" id="hbs:IPV69_01305"/>
<evidence type="ECO:0000313" key="16">
    <source>
        <dbReference type="EMBL" id="QOV90040.1"/>
    </source>
</evidence>
<dbReference type="Proteomes" id="UP000593765">
    <property type="component" value="Chromosome"/>
</dbReference>
<evidence type="ECO:0000313" key="17">
    <source>
        <dbReference type="Proteomes" id="UP000593765"/>
    </source>
</evidence>
<protein>
    <recommendedName>
        <fullName evidence="12">Lipopolysaccharide heptosyltransferase 1</fullName>
        <ecNumber evidence="10">2.4.99.23</ecNumber>
        <ecNumber evidence="11">2.4.99.24</ecNumber>
    </recommendedName>
    <alternativeName>
        <fullName evidence="13">ADP-heptose:lipopolysaccharide heptosyltransferase I</fullName>
    </alternativeName>
</protein>
<dbReference type="GO" id="GO:0009244">
    <property type="term" value="P:lipopolysaccharide core region biosynthetic process"/>
    <property type="evidence" value="ECO:0007669"/>
    <property type="project" value="InterPro"/>
</dbReference>
<dbReference type="NCBIfam" id="TIGR02195">
    <property type="entry name" value="heptsyl_trn_II"/>
    <property type="match status" value="1"/>
</dbReference>
<comment type="pathway">
    <text evidence="2">Bacterial outer membrane biogenesis; LPS core biosynthesis.</text>
</comment>
<dbReference type="EC" id="2.4.99.23" evidence="10"/>
<reference evidence="16 17" key="1">
    <citation type="submission" date="2020-10" db="EMBL/GenBank/DDBJ databases">
        <title>Wide distribution of Phycisphaera-like planctomycetes from WD2101 soil group in peatlands and genome analysis of the first cultivated representative.</title>
        <authorList>
            <person name="Dedysh S.N."/>
            <person name="Beletsky A.V."/>
            <person name="Ivanova A."/>
            <person name="Kulichevskaya I.S."/>
            <person name="Suzina N.E."/>
            <person name="Philippov D.A."/>
            <person name="Rakitin A.L."/>
            <person name="Mardanov A.V."/>
            <person name="Ravin N.V."/>
        </authorList>
    </citation>
    <scope>NUCLEOTIDE SEQUENCE [LARGE SCALE GENOMIC DNA]</scope>
    <source>
        <strain evidence="16 17">M1803</strain>
    </source>
</reference>
<comment type="catalytic activity">
    <reaction evidence="15">
        <text>an alpha-Kdo-(2-&gt;4)-alpha-Kdo-(2-&gt;6)-lipid A + ADP-L-glycero-beta-D-manno-heptose = an L-alpha-D-Hep-(1-&gt;5)-[alpha-Kdo-(2-&gt;4)]-alpha-Kdo-(2-&gt;6)-lipid A + ADP + H(+)</text>
        <dbReference type="Rhea" id="RHEA:74067"/>
        <dbReference type="ChEBI" id="CHEBI:15378"/>
        <dbReference type="ChEBI" id="CHEBI:61506"/>
        <dbReference type="ChEBI" id="CHEBI:176431"/>
        <dbReference type="ChEBI" id="CHEBI:193068"/>
        <dbReference type="ChEBI" id="CHEBI:456216"/>
        <dbReference type="EC" id="2.4.99.23"/>
    </reaction>
</comment>
<evidence type="ECO:0000256" key="9">
    <source>
        <dbReference type="ARBA" id="ARBA00043995"/>
    </source>
</evidence>
<evidence type="ECO:0000256" key="11">
    <source>
        <dbReference type="ARBA" id="ARBA00044042"/>
    </source>
</evidence>
<keyword evidence="17" id="KW-1185">Reference proteome</keyword>
<dbReference type="InterPro" id="IPR002201">
    <property type="entry name" value="Glyco_trans_9"/>
</dbReference>
<dbReference type="InterPro" id="IPR011908">
    <property type="entry name" value="LipoPS_heptosylTferase-I"/>
</dbReference>
<keyword evidence="8" id="KW-0472">Membrane</keyword>
<evidence type="ECO:0000256" key="12">
    <source>
        <dbReference type="ARBA" id="ARBA00044190"/>
    </source>
</evidence>
<comment type="catalytic activity">
    <reaction evidence="14">
        <text>an L-alpha-D-Hep-(1-&gt;5)-[alpha-Kdo-(2-&gt;4)]-alpha-Kdo-(2-&gt;6)-lipid A + ADP-L-glycero-beta-D-manno-heptose = an L-alpha-D-Hep-(1-&gt;3)-L-alpha-D-Hep-(1-&gt;5)-[alpha-Kdo-(2-&gt;4)]-alpha-Kdo-(2-&gt;6)-lipid A + ADP + H(+)</text>
        <dbReference type="Rhea" id="RHEA:74071"/>
        <dbReference type="ChEBI" id="CHEBI:15378"/>
        <dbReference type="ChEBI" id="CHEBI:61506"/>
        <dbReference type="ChEBI" id="CHEBI:193068"/>
        <dbReference type="ChEBI" id="CHEBI:193069"/>
        <dbReference type="ChEBI" id="CHEBI:456216"/>
        <dbReference type="EC" id="2.4.99.24"/>
    </reaction>
</comment>
<dbReference type="GO" id="GO:0008713">
    <property type="term" value="F:ADP-heptose-lipopolysaccharide heptosyltransferase activity"/>
    <property type="evidence" value="ECO:0007669"/>
    <property type="project" value="UniProtKB-EC"/>
</dbReference>
<evidence type="ECO:0000256" key="1">
    <source>
        <dbReference type="ARBA" id="ARBA00004515"/>
    </source>
</evidence>
<evidence type="ECO:0000256" key="4">
    <source>
        <dbReference type="ARBA" id="ARBA00022519"/>
    </source>
</evidence>